<proteinExistence type="predicted"/>
<dbReference type="EMBL" id="CP059540">
    <property type="protein sequence ID" value="QMT16718.1"/>
    <property type="molecule type" value="Genomic_DNA"/>
</dbReference>
<organism evidence="1 2">
    <name type="scientific">Planococcus maritimus</name>
    <dbReference type="NCBI Taxonomy" id="192421"/>
    <lineage>
        <taxon>Bacteria</taxon>
        <taxon>Bacillati</taxon>
        <taxon>Bacillota</taxon>
        <taxon>Bacilli</taxon>
        <taxon>Bacillales</taxon>
        <taxon>Caryophanaceae</taxon>
        <taxon>Planococcus</taxon>
    </lineage>
</organism>
<accession>A0A7D7R8U5</accession>
<dbReference type="RefSeq" id="WP_182091665.1">
    <property type="nucleotide sequence ID" value="NZ_CP059540.1"/>
</dbReference>
<reference evidence="1 2" key="1">
    <citation type="submission" date="2020-07" db="EMBL/GenBank/DDBJ databases">
        <title>Screening of a cold-adapted Planococcus bacterium producing protease in traditional shrimp paste and protease identification by genome sequencing.</title>
        <authorList>
            <person name="Gao R."/>
            <person name="Leng W."/>
            <person name="Chu Q."/>
            <person name="Wu X."/>
            <person name="Liu H."/>
            <person name="Li X."/>
        </authorList>
    </citation>
    <scope>NUCLEOTIDE SEQUENCE [LARGE SCALE GENOMIC DNA]</scope>
    <source>
        <strain evidence="1 2">XJ11</strain>
    </source>
</reference>
<gene>
    <name evidence="1" type="ORF">H1Q58_12175</name>
</gene>
<protein>
    <submittedName>
        <fullName evidence="1">Uncharacterized protein</fullName>
    </submittedName>
</protein>
<evidence type="ECO:0000313" key="1">
    <source>
        <dbReference type="EMBL" id="QMT16718.1"/>
    </source>
</evidence>
<evidence type="ECO:0000313" key="2">
    <source>
        <dbReference type="Proteomes" id="UP000514716"/>
    </source>
</evidence>
<dbReference type="KEGG" id="pdec:H1Q58_12175"/>
<dbReference type="AlphaFoldDB" id="A0A7D7R8U5"/>
<keyword evidence="2" id="KW-1185">Reference proteome</keyword>
<sequence length="50" mass="6027">MNKRKALELVHLRRICLQMWEQQRFKLIREQRLGLVRGQLKTRRPVASAA</sequence>
<name>A0A7D7R8U5_PLAMR</name>
<dbReference type="Proteomes" id="UP000514716">
    <property type="component" value="Chromosome"/>
</dbReference>